<sequence length="162" mass="18717">MHFKYLSLSLILCSLSVQAENPDVWAKQLKTEMESNYTLLNNRVSECKSMRKDFDYSKTLDTQWFTGLDKSEKQAIIKYGFAYASQQCALKERQSYTNSLINYVAYSGDKEPLNEWLKLLEGDKNLQQEINSIGIVDTQKFVSAYLSTPFDALKLLKSHKLF</sequence>
<feature type="signal peptide" evidence="1">
    <location>
        <begin position="1"/>
        <end position="19"/>
    </location>
</feature>
<dbReference type="AlphaFoldDB" id="E3BNY7"/>
<feature type="chain" id="PRO_5003166827" description="Orphan protein" evidence="1">
    <location>
        <begin position="20"/>
        <end position="162"/>
    </location>
</feature>
<accession>E3BNY7</accession>
<dbReference type="eggNOG" id="ENOG5031ZPJ">
    <property type="taxonomic scope" value="Bacteria"/>
</dbReference>
<organism evidence="2 3">
    <name type="scientific">Vibrio caribbeanicus ATCC BAA-2122</name>
    <dbReference type="NCBI Taxonomy" id="796620"/>
    <lineage>
        <taxon>Bacteria</taxon>
        <taxon>Pseudomonadati</taxon>
        <taxon>Pseudomonadota</taxon>
        <taxon>Gammaproteobacteria</taxon>
        <taxon>Vibrionales</taxon>
        <taxon>Vibrionaceae</taxon>
        <taxon>Vibrio</taxon>
    </lineage>
</organism>
<reference evidence="2 3" key="1">
    <citation type="journal article" date="2012" name="Int. J. Syst. Evol. Microbiol.">
        <title>Vibrio caribbeanicus sp. nov., isolated from the marine sponge Scleritoderma cyanea.</title>
        <authorList>
            <person name="Hoffmann M."/>
            <person name="Monday S.R."/>
            <person name="Allard M.W."/>
            <person name="Strain E.A."/>
            <person name="Whittaker P."/>
            <person name="Naum M."/>
            <person name="McCarthy P.J."/>
            <person name="Lopez J.V."/>
            <person name="Fischer M."/>
            <person name="Brown E.W."/>
        </authorList>
    </citation>
    <scope>NUCLEOTIDE SEQUENCE [LARGE SCALE GENOMIC DNA]</scope>
    <source>
        <strain evidence="2 3">ATCC BAA-2122</strain>
    </source>
</reference>
<proteinExistence type="predicted"/>
<evidence type="ECO:0000256" key="1">
    <source>
        <dbReference type="SAM" id="SignalP"/>
    </source>
</evidence>
<comment type="caution">
    <text evidence="2">The sequence shown here is derived from an EMBL/GenBank/DDBJ whole genome shotgun (WGS) entry which is preliminary data.</text>
</comment>
<gene>
    <name evidence="2" type="ORF">VIBC2010_19120</name>
</gene>
<evidence type="ECO:0000313" key="3">
    <source>
        <dbReference type="Proteomes" id="UP000002943"/>
    </source>
</evidence>
<name>E3BNY7_9VIBR</name>
<dbReference type="STRING" id="796620.VIBC2010_19120"/>
<protein>
    <recommendedName>
        <fullName evidence="4">Orphan protein</fullName>
    </recommendedName>
</protein>
<keyword evidence="1" id="KW-0732">Signal</keyword>
<evidence type="ECO:0008006" key="4">
    <source>
        <dbReference type="Google" id="ProtNLM"/>
    </source>
</evidence>
<dbReference type="EMBL" id="AEIU01000099">
    <property type="protein sequence ID" value="EFP95119.1"/>
    <property type="molecule type" value="Genomic_DNA"/>
</dbReference>
<dbReference type="OrthoDB" id="5866628at2"/>
<dbReference type="Proteomes" id="UP000002943">
    <property type="component" value="Unassembled WGS sequence"/>
</dbReference>
<keyword evidence="3" id="KW-1185">Reference proteome</keyword>
<evidence type="ECO:0000313" key="2">
    <source>
        <dbReference type="EMBL" id="EFP95119.1"/>
    </source>
</evidence>